<keyword evidence="2" id="KW-1185">Reference proteome</keyword>
<dbReference type="EMBL" id="BPLQ01012875">
    <property type="protein sequence ID" value="GIY68506.1"/>
    <property type="molecule type" value="Genomic_DNA"/>
</dbReference>
<gene>
    <name evidence="1" type="ORF">CDAR_398491</name>
</gene>
<dbReference type="AlphaFoldDB" id="A0AAV4VF29"/>
<name>A0AAV4VF29_9ARAC</name>
<reference evidence="1 2" key="1">
    <citation type="submission" date="2021-06" db="EMBL/GenBank/DDBJ databases">
        <title>Caerostris darwini draft genome.</title>
        <authorList>
            <person name="Kono N."/>
            <person name="Arakawa K."/>
        </authorList>
    </citation>
    <scope>NUCLEOTIDE SEQUENCE [LARGE SCALE GENOMIC DNA]</scope>
</reference>
<comment type="caution">
    <text evidence="1">The sequence shown here is derived from an EMBL/GenBank/DDBJ whole genome shotgun (WGS) entry which is preliminary data.</text>
</comment>
<evidence type="ECO:0000313" key="1">
    <source>
        <dbReference type="EMBL" id="GIY68506.1"/>
    </source>
</evidence>
<evidence type="ECO:0000313" key="2">
    <source>
        <dbReference type="Proteomes" id="UP001054837"/>
    </source>
</evidence>
<organism evidence="1 2">
    <name type="scientific">Caerostris darwini</name>
    <dbReference type="NCBI Taxonomy" id="1538125"/>
    <lineage>
        <taxon>Eukaryota</taxon>
        <taxon>Metazoa</taxon>
        <taxon>Ecdysozoa</taxon>
        <taxon>Arthropoda</taxon>
        <taxon>Chelicerata</taxon>
        <taxon>Arachnida</taxon>
        <taxon>Araneae</taxon>
        <taxon>Araneomorphae</taxon>
        <taxon>Entelegynae</taxon>
        <taxon>Araneoidea</taxon>
        <taxon>Araneidae</taxon>
        <taxon>Caerostris</taxon>
    </lineage>
</organism>
<sequence>MTRVHLPLEGPFVGEMEISPAGARTQQLTRCVTESSIPSASQIPYQITGCRSRGNANPGGTVPDSPLIRFDGNRKLWNRRGRPRNLRVSRWGVHVPPFRGYGSSSMWCHKGQPEPSPKE</sequence>
<accession>A0AAV4VF29</accession>
<dbReference type="Proteomes" id="UP001054837">
    <property type="component" value="Unassembled WGS sequence"/>
</dbReference>
<protein>
    <submittedName>
        <fullName evidence="1">Uncharacterized protein</fullName>
    </submittedName>
</protein>
<proteinExistence type="predicted"/>